<keyword evidence="3" id="KW-1185">Reference proteome</keyword>
<evidence type="ECO:0000256" key="1">
    <source>
        <dbReference type="SAM" id="MobiDB-lite"/>
    </source>
</evidence>
<feature type="compositionally biased region" description="Basic and acidic residues" evidence="1">
    <location>
        <begin position="8"/>
        <end position="18"/>
    </location>
</feature>
<feature type="region of interest" description="Disordered" evidence="1">
    <location>
        <begin position="1"/>
        <end position="27"/>
    </location>
</feature>
<organism evidence="2 3">
    <name type="scientific">Forsythia ovata</name>
    <dbReference type="NCBI Taxonomy" id="205694"/>
    <lineage>
        <taxon>Eukaryota</taxon>
        <taxon>Viridiplantae</taxon>
        <taxon>Streptophyta</taxon>
        <taxon>Embryophyta</taxon>
        <taxon>Tracheophyta</taxon>
        <taxon>Spermatophyta</taxon>
        <taxon>Magnoliopsida</taxon>
        <taxon>eudicotyledons</taxon>
        <taxon>Gunneridae</taxon>
        <taxon>Pentapetalae</taxon>
        <taxon>asterids</taxon>
        <taxon>lamiids</taxon>
        <taxon>Lamiales</taxon>
        <taxon>Oleaceae</taxon>
        <taxon>Forsythieae</taxon>
        <taxon>Forsythia</taxon>
    </lineage>
</organism>
<proteinExistence type="predicted"/>
<reference evidence="3" key="1">
    <citation type="submission" date="2024-07" db="EMBL/GenBank/DDBJ databases">
        <title>Two chromosome-level genome assemblies of Korean endemic species Abeliophyllum distichum and Forsythia ovata (Oleaceae).</title>
        <authorList>
            <person name="Jang H."/>
        </authorList>
    </citation>
    <scope>NUCLEOTIDE SEQUENCE [LARGE SCALE GENOMIC DNA]</scope>
</reference>
<dbReference type="Proteomes" id="UP001604277">
    <property type="component" value="Unassembled WGS sequence"/>
</dbReference>
<name>A0ABD1TPL4_9LAMI</name>
<protein>
    <submittedName>
        <fullName evidence="2">Uncharacterized protein</fullName>
    </submittedName>
</protein>
<evidence type="ECO:0000313" key="3">
    <source>
        <dbReference type="Proteomes" id="UP001604277"/>
    </source>
</evidence>
<comment type="caution">
    <text evidence="2">The sequence shown here is derived from an EMBL/GenBank/DDBJ whole genome shotgun (WGS) entry which is preliminary data.</text>
</comment>
<sequence>MAPAIRSQAHEETSEARPEGSGNNTETPMTMEAFMQALAIFGQNNRPVRNGQTQDQGKISEFKNIFWNFNQFLDTLKRYQEAMKQVVEMFPSCNRVNIIWFNVEFLSDHPSIENTSNNISYVGHIQWSEQNRECQREEYDSGEVLQWVVNVGSGDFGRITPGFTSYTATTTAAANADHVISVRYNGASHAIGFLSGNHYCRHCYLFFHLRKQQPINFCKYLP</sequence>
<dbReference type="AlphaFoldDB" id="A0ABD1TPL4"/>
<dbReference type="EMBL" id="JBFOLJ010000008">
    <property type="protein sequence ID" value="KAL2514680.1"/>
    <property type="molecule type" value="Genomic_DNA"/>
</dbReference>
<evidence type="ECO:0000313" key="2">
    <source>
        <dbReference type="EMBL" id="KAL2514680.1"/>
    </source>
</evidence>
<accession>A0ABD1TPL4</accession>
<gene>
    <name evidence="2" type="ORF">Fot_28651</name>
</gene>